<evidence type="ECO:0000256" key="11">
    <source>
        <dbReference type="ARBA" id="ARBA00023136"/>
    </source>
</evidence>
<evidence type="ECO:0000259" key="16">
    <source>
        <dbReference type="Pfam" id="PF13614"/>
    </source>
</evidence>
<dbReference type="SUPFAM" id="SSF52540">
    <property type="entry name" value="P-loop containing nucleoside triphosphate hydrolases"/>
    <property type="match status" value="1"/>
</dbReference>
<sequence>MDQLSWLAQQWRLVATVASIVFAAGLAYACFAPPVYRSDAVIQVEAGGPSERERDRERIGRIEEILNSSGKTTADTEMELMRSRLVIAEAVSDLQLYIDVSPRYFPVIGRWWASRHTDDDRAAPVLGLSRYAWGGEKITVSRFDVPRALEGREFILIARDREEFDLRGPGGNLLASGKVGQPLRVDTVKGPIELLVATLIASPDCQFKLRRDSTLETINGLQKELFITEKTKETGVVSLSLDGSDPAQITRVVNAVADEYIRQNVQRRSAEARRSLEFLDTQLPILRRELEHSEQRYNAFRNENGTIDLSEEGRQLVKDVADNRAKTIALQQQRAEMLQRFTSSTPSIATVDKQIALLKQEQSRLSERVAHLPDTEQNVLRLQRDVRVNNELYTNMLNNAQQLRVIEAGELGSARLVDRAMVPESPIKPKRSLIVLIAGMVGLLVGVGMAKARAAVAKRADRSSDIERAAGLPVFAVVPRSTRQRLIQRQTGGSNAVERVLALHAPQDEAVESLRSLRVALQGAIDIATKGPNIVMITGIRTGAGKSFLSVNFAAVSAVAGRRVLLVDADMRCGNLHANFGLDQGAGLAEALAGHPVAGLIHQGVMPGVDFLSRGSLFASPDEMLLRHSAKRTFDELAGRYDLVIVDTPPALAVTDAVLIGRFATIKLLVIRNGAHSDEEIAEANKRFRQAGVKFNGILVTDVRQSAKSYMTGYSRYYTYSGGAVPDHV</sequence>
<evidence type="ECO:0000256" key="7">
    <source>
        <dbReference type="ARBA" id="ARBA00022741"/>
    </source>
</evidence>
<evidence type="ECO:0000256" key="1">
    <source>
        <dbReference type="ARBA" id="ARBA00004429"/>
    </source>
</evidence>
<evidence type="ECO:0000256" key="12">
    <source>
        <dbReference type="ARBA" id="ARBA00023137"/>
    </source>
</evidence>
<feature type="coiled-coil region" evidence="14">
    <location>
        <begin position="262"/>
        <end position="303"/>
    </location>
</feature>
<dbReference type="InterPro" id="IPR032807">
    <property type="entry name" value="GNVR"/>
</dbReference>
<protein>
    <submittedName>
        <fullName evidence="18">AAA family ATPase</fullName>
    </submittedName>
</protein>
<dbReference type="Pfam" id="PF23607">
    <property type="entry name" value="WZC_N"/>
    <property type="match status" value="1"/>
</dbReference>
<dbReference type="Pfam" id="PF13614">
    <property type="entry name" value="AAA_31"/>
    <property type="match status" value="1"/>
</dbReference>
<dbReference type="EMBL" id="JACFYJ010000001">
    <property type="protein sequence ID" value="MEI5995779.1"/>
    <property type="molecule type" value="Genomic_DNA"/>
</dbReference>
<dbReference type="Proteomes" id="UP001386437">
    <property type="component" value="Unassembled WGS sequence"/>
</dbReference>
<keyword evidence="12" id="KW-0829">Tyrosine-protein kinase</keyword>
<dbReference type="Pfam" id="PF13807">
    <property type="entry name" value="GNVR"/>
    <property type="match status" value="1"/>
</dbReference>
<dbReference type="Pfam" id="PF02706">
    <property type="entry name" value="Wzz"/>
    <property type="match status" value="1"/>
</dbReference>
<dbReference type="InterPro" id="IPR005702">
    <property type="entry name" value="Wzc-like_C"/>
</dbReference>
<dbReference type="PANTHER" id="PTHR32309">
    <property type="entry name" value="TYROSINE-PROTEIN KINASE"/>
    <property type="match status" value="1"/>
</dbReference>
<evidence type="ECO:0000256" key="9">
    <source>
        <dbReference type="ARBA" id="ARBA00022840"/>
    </source>
</evidence>
<feature type="domain" description="Polysaccharide chain length determinant N-terminal" evidence="15">
    <location>
        <begin position="7"/>
        <end position="94"/>
    </location>
</feature>
<evidence type="ECO:0000256" key="10">
    <source>
        <dbReference type="ARBA" id="ARBA00022989"/>
    </source>
</evidence>
<keyword evidence="5" id="KW-0808">Transferase</keyword>
<comment type="caution">
    <text evidence="18">The sequence shown here is derived from an EMBL/GenBank/DDBJ whole genome shotgun (WGS) entry which is preliminary data.</text>
</comment>
<keyword evidence="6" id="KW-0812">Transmembrane</keyword>
<dbReference type="InterPro" id="IPR003856">
    <property type="entry name" value="LPS_length_determ_N"/>
</dbReference>
<evidence type="ECO:0000256" key="2">
    <source>
        <dbReference type="ARBA" id="ARBA00008883"/>
    </source>
</evidence>
<comment type="catalytic activity">
    <reaction evidence="13">
        <text>L-tyrosyl-[protein] + ATP = O-phospho-L-tyrosyl-[protein] + ADP + H(+)</text>
        <dbReference type="Rhea" id="RHEA:10596"/>
        <dbReference type="Rhea" id="RHEA-COMP:10136"/>
        <dbReference type="Rhea" id="RHEA-COMP:20101"/>
        <dbReference type="ChEBI" id="CHEBI:15378"/>
        <dbReference type="ChEBI" id="CHEBI:30616"/>
        <dbReference type="ChEBI" id="CHEBI:46858"/>
        <dbReference type="ChEBI" id="CHEBI:61978"/>
        <dbReference type="ChEBI" id="CHEBI:456216"/>
    </reaction>
</comment>
<evidence type="ECO:0000313" key="19">
    <source>
        <dbReference type="Proteomes" id="UP001386437"/>
    </source>
</evidence>
<reference evidence="18 19" key="1">
    <citation type="journal article" date="2022" name="Arch. Microbiol.">
        <title>Paraburkholderia bengalensis sp. nov. isolated from roots of Oryza sativa, IR64.</title>
        <authorList>
            <person name="Nag P."/>
            <person name="Mondal N."/>
            <person name="Sarkar J."/>
            <person name="Das S."/>
        </authorList>
    </citation>
    <scope>NUCLEOTIDE SEQUENCE [LARGE SCALE GENOMIC DNA]</scope>
    <source>
        <strain evidence="18 19">IR64_4_BI</strain>
    </source>
</reference>
<dbReference type="InterPro" id="IPR050445">
    <property type="entry name" value="Bact_polysacc_biosynth/exp"/>
</dbReference>
<evidence type="ECO:0000256" key="5">
    <source>
        <dbReference type="ARBA" id="ARBA00022679"/>
    </source>
</evidence>
<evidence type="ECO:0000256" key="14">
    <source>
        <dbReference type="SAM" id="Coils"/>
    </source>
</evidence>
<keyword evidence="10" id="KW-1133">Transmembrane helix</keyword>
<dbReference type="InterPro" id="IPR027417">
    <property type="entry name" value="P-loop_NTPase"/>
</dbReference>
<keyword evidence="7" id="KW-0547">Nucleotide-binding</keyword>
<keyword evidence="8" id="KW-0418">Kinase</keyword>
<evidence type="ECO:0000256" key="6">
    <source>
        <dbReference type="ARBA" id="ARBA00022692"/>
    </source>
</evidence>
<keyword evidence="14" id="KW-0175">Coiled coil</keyword>
<evidence type="ECO:0000256" key="8">
    <source>
        <dbReference type="ARBA" id="ARBA00022777"/>
    </source>
</evidence>
<comment type="subcellular location">
    <subcellularLocation>
        <location evidence="1">Cell inner membrane</location>
        <topology evidence="1">Multi-pass membrane protein</topology>
    </subcellularLocation>
</comment>
<evidence type="ECO:0000313" key="18">
    <source>
        <dbReference type="EMBL" id="MEI5995779.1"/>
    </source>
</evidence>
<keyword evidence="4" id="KW-0997">Cell inner membrane</keyword>
<accession>A0ABU8IJJ6</accession>
<keyword evidence="9" id="KW-0067">ATP-binding</keyword>
<keyword evidence="3" id="KW-1003">Cell membrane</keyword>
<dbReference type="CDD" id="cd05387">
    <property type="entry name" value="BY-kinase"/>
    <property type="match status" value="1"/>
</dbReference>
<keyword evidence="19" id="KW-1185">Reference proteome</keyword>
<evidence type="ECO:0000259" key="17">
    <source>
        <dbReference type="Pfam" id="PF13807"/>
    </source>
</evidence>
<dbReference type="PANTHER" id="PTHR32309:SF32">
    <property type="entry name" value="TYROSINE-PROTEIN KINASE ETK-RELATED"/>
    <property type="match status" value="1"/>
</dbReference>
<keyword evidence="11" id="KW-0472">Membrane</keyword>
<dbReference type="Gene3D" id="3.40.50.300">
    <property type="entry name" value="P-loop containing nucleotide triphosphate hydrolases"/>
    <property type="match status" value="1"/>
</dbReference>
<evidence type="ECO:0000256" key="3">
    <source>
        <dbReference type="ARBA" id="ARBA00022475"/>
    </source>
</evidence>
<organism evidence="18 19">
    <name type="scientific">Paraburkholderia bengalensis</name>
    <dbReference type="NCBI Taxonomy" id="2747562"/>
    <lineage>
        <taxon>Bacteria</taxon>
        <taxon>Pseudomonadati</taxon>
        <taxon>Pseudomonadota</taxon>
        <taxon>Betaproteobacteria</taxon>
        <taxon>Burkholderiales</taxon>
        <taxon>Burkholderiaceae</taxon>
        <taxon>Paraburkholderia</taxon>
    </lineage>
</organism>
<dbReference type="RefSeq" id="WP_336596248.1">
    <property type="nucleotide sequence ID" value="NZ_JACFYJ010000001.1"/>
</dbReference>
<name>A0ABU8IJJ6_9BURK</name>
<evidence type="ECO:0000256" key="13">
    <source>
        <dbReference type="ARBA" id="ARBA00053015"/>
    </source>
</evidence>
<evidence type="ECO:0000259" key="15">
    <source>
        <dbReference type="Pfam" id="PF02706"/>
    </source>
</evidence>
<evidence type="ECO:0000256" key="4">
    <source>
        <dbReference type="ARBA" id="ARBA00022519"/>
    </source>
</evidence>
<comment type="similarity">
    <text evidence="2">Belongs to the etk/wzc family.</text>
</comment>
<feature type="domain" description="Tyrosine-protein kinase G-rich" evidence="17">
    <location>
        <begin position="374"/>
        <end position="454"/>
    </location>
</feature>
<dbReference type="InterPro" id="IPR025669">
    <property type="entry name" value="AAA_dom"/>
</dbReference>
<gene>
    <name evidence="18" type="ORF">H3V53_00680</name>
</gene>
<proteinExistence type="inferred from homology"/>
<feature type="domain" description="AAA" evidence="16">
    <location>
        <begin position="534"/>
        <end position="655"/>
    </location>
</feature>